<proteinExistence type="predicted"/>
<evidence type="ECO:0000313" key="2">
    <source>
        <dbReference type="Proteomes" id="UP001230649"/>
    </source>
</evidence>
<reference evidence="1" key="1">
    <citation type="submission" date="2023-04" db="EMBL/GenBank/DDBJ databases">
        <title>Draft Genome sequencing of Naganishia species isolated from polar environments using Oxford Nanopore Technology.</title>
        <authorList>
            <person name="Leo P."/>
            <person name="Venkateswaran K."/>
        </authorList>
    </citation>
    <scope>NUCLEOTIDE SEQUENCE</scope>
    <source>
        <strain evidence="1">MNA-CCFEE 5262</strain>
    </source>
</reference>
<dbReference type="Proteomes" id="UP001230649">
    <property type="component" value="Unassembled WGS sequence"/>
</dbReference>
<comment type="caution">
    <text evidence="1">The sequence shown here is derived from an EMBL/GenBank/DDBJ whole genome shotgun (WGS) entry which is preliminary data.</text>
</comment>
<organism evidence="1 2">
    <name type="scientific">Naganishia adeliensis</name>
    <dbReference type="NCBI Taxonomy" id="92952"/>
    <lineage>
        <taxon>Eukaryota</taxon>
        <taxon>Fungi</taxon>
        <taxon>Dikarya</taxon>
        <taxon>Basidiomycota</taxon>
        <taxon>Agaricomycotina</taxon>
        <taxon>Tremellomycetes</taxon>
        <taxon>Filobasidiales</taxon>
        <taxon>Filobasidiaceae</taxon>
        <taxon>Naganishia</taxon>
    </lineage>
</organism>
<evidence type="ECO:0000313" key="1">
    <source>
        <dbReference type="EMBL" id="KAJ9111845.1"/>
    </source>
</evidence>
<protein>
    <submittedName>
        <fullName evidence="1">Uncharacterized protein</fullName>
    </submittedName>
</protein>
<keyword evidence="2" id="KW-1185">Reference proteome</keyword>
<name>A0ACC2WKH6_9TREE</name>
<accession>A0ACC2WKH6</accession>
<sequence>MHFVYVSVLNSLILSEPAFATLLPPHLLSPSEVPTSRGSHLPHQPTPRESLLFYSNITGFYRKGKVSALNLTHPNYPIWQEDESDTKTQKGMLHTFDKFWQHLLPAPKHGQNNASLPHIPALVNITAYNQSLAEEKRGSWDWNRVEGWELSVKEREIVERDEDGEIIEVNSGERNGTEGKKSKKADAADRWSDWAWVHCSLIWYTKNKEQTLTYDLTGVHHLSQGELTFWGMPEDQPLDIRRIPSLYTNETLRNTTGHIVLFDMLRQLKKARDSLGVIGGGGGDPFEEGKYIDLNSSGTLDTTIRTESC</sequence>
<gene>
    <name evidence="1" type="ORF">QFC20_002432</name>
</gene>
<dbReference type="EMBL" id="JASBWS010000017">
    <property type="protein sequence ID" value="KAJ9111845.1"/>
    <property type="molecule type" value="Genomic_DNA"/>
</dbReference>